<evidence type="ECO:0000256" key="1">
    <source>
        <dbReference type="ARBA" id="ARBA00001452"/>
    </source>
</evidence>
<gene>
    <name evidence="9" type="ORF">BABINDRAFT_65632</name>
</gene>
<dbReference type="EMBL" id="KV454436">
    <property type="protein sequence ID" value="ODQ78238.1"/>
    <property type="molecule type" value="Genomic_DNA"/>
</dbReference>
<dbReference type="InterPro" id="IPR005198">
    <property type="entry name" value="Glyco_hydro_76"/>
</dbReference>
<feature type="transmembrane region" description="Helical" evidence="8">
    <location>
        <begin position="278"/>
        <end position="299"/>
    </location>
</feature>
<dbReference type="RefSeq" id="XP_018983566.1">
    <property type="nucleotide sequence ID" value="XM_019132457.1"/>
</dbReference>
<keyword evidence="8" id="KW-0472">Membrane</keyword>
<dbReference type="STRING" id="984486.A0A1E3QKU4"/>
<keyword evidence="10" id="KW-1185">Reference proteome</keyword>
<organism evidence="9 10">
    <name type="scientific">Babjeviella inositovora NRRL Y-12698</name>
    <dbReference type="NCBI Taxonomy" id="984486"/>
    <lineage>
        <taxon>Eukaryota</taxon>
        <taxon>Fungi</taxon>
        <taxon>Dikarya</taxon>
        <taxon>Ascomycota</taxon>
        <taxon>Saccharomycotina</taxon>
        <taxon>Pichiomycetes</taxon>
        <taxon>Serinales incertae sedis</taxon>
        <taxon>Babjeviella</taxon>
    </lineage>
</organism>
<evidence type="ECO:0000256" key="6">
    <source>
        <dbReference type="ARBA" id="ARBA00023180"/>
    </source>
</evidence>
<dbReference type="Pfam" id="PF03663">
    <property type="entry name" value="Glyco_hydro_76"/>
    <property type="match status" value="1"/>
</dbReference>
<keyword evidence="5 9" id="KW-0378">Hydrolase</keyword>
<dbReference type="PANTHER" id="PTHR12145:SF36">
    <property type="entry name" value="MANNAN ENDO-1,6-ALPHA-MANNOSIDASE DCW1"/>
    <property type="match status" value="1"/>
</dbReference>
<dbReference type="GO" id="GO:0007117">
    <property type="term" value="P:budding cell bud growth"/>
    <property type="evidence" value="ECO:0007669"/>
    <property type="project" value="TreeGrafter"/>
</dbReference>
<dbReference type="PANTHER" id="PTHR12145">
    <property type="entry name" value="MANNAN ENDO-1,6-ALPHA-MANNOSIDASE DCW1"/>
    <property type="match status" value="1"/>
</dbReference>
<evidence type="ECO:0000313" key="10">
    <source>
        <dbReference type="Proteomes" id="UP000094336"/>
    </source>
</evidence>
<keyword evidence="4" id="KW-0732">Signal</keyword>
<evidence type="ECO:0000313" key="9">
    <source>
        <dbReference type="EMBL" id="ODQ78238.1"/>
    </source>
</evidence>
<keyword evidence="8" id="KW-1133">Transmembrane helix</keyword>
<sequence length="300" mass="33028">MWSRWDPEHCNGGLRWQIFSYNSGYNYKNSISNGGLFLMAARLARYTDNATYGDTAEIVWDWSNEIGFIHNSTSVWQIWDGANIEENCTEFTKIEWSYNYGVYMAGCAYMYNYTENEVWMERAHDLLLSATSLFFNSSNSIMYEQYCQAAGMCDNDQRSFKSIFSRCLGLTAVLIPSTHEDIMGLLTKSAVGAAQSCSGGSDGHTCGLDWTFPGWDGKYGLGEQMCALEVMQNLLVSQLPAPYKNNTGGSSVGNVNAGSTKLVTLNQNELTITGGDKAGAGILTAVVLAGLLGGSIWMVW</sequence>
<evidence type="ECO:0000256" key="5">
    <source>
        <dbReference type="ARBA" id="ARBA00022801"/>
    </source>
</evidence>
<evidence type="ECO:0000256" key="2">
    <source>
        <dbReference type="ARBA" id="ARBA00009699"/>
    </source>
</evidence>
<dbReference type="EC" id="3.2.1.101" evidence="3"/>
<dbReference type="GO" id="GO:0016052">
    <property type="term" value="P:carbohydrate catabolic process"/>
    <property type="evidence" value="ECO:0007669"/>
    <property type="project" value="InterPro"/>
</dbReference>
<dbReference type="Proteomes" id="UP000094336">
    <property type="component" value="Unassembled WGS sequence"/>
</dbReference>
<evidence type="ECO:0000256" key="4">
    <source>
        <dbReference type="ARBA" id="ARBA00022729"/>
    </source>
</evidence>
<dbReference type="GeneID" id="30150310"/>
<protein>
    <recommendedName>
        <fullName evidence="3">mannan endo-1,6-alpha-mannosidase</fullName>
        <ecNumber evidence="3">3.2.1.101</ecNumber>
    </recommendedName>
</protein>
<keyword evidence="7" id="KW-0326">Glycosidase</keyword>
<dbReference type="OrthoDB" id="4187847at2759"/>
<dbReference type="InterPro" id="IPR014480">
    <property type="entry name" value="Mannan-1_6-alpha_mannosidase"/>
</dbReference>
<evidence type="ECO:0000256" key="8">
    <source>
        <dbReference type="SAM" id="Phobius"/>
    </source>
</evidence>
<proteinExistence type="inferred from homology"/>
<dbReference type="SUPFAM" id="SSF48208">
    <property type="entry name" value="Six-hairpin glycosidases"/>
    <property type="match status" value="1"/>
</dbReference>
<name>A0A1E3QKU4_9ASCO</name>
<dbReference type="Gene3D" id="1.50.10.20">
    <property type="match status" value="1"/>
</dbReference>
<dbReference type="InterPro" id="IPR008928">
    <property type="entry name" value="6-hairpin_glycosidase_sf"/>
</dbReference>
<keyword evidence="6" id="KW-0325">Glycoprotein</keyword>
<comment type="similarity">
    <text evidence="2">Belongs to the glycosyl hydrolase 76 family.</text>
</comment>
<evidence type="ECO:0000256" key="3">
    <source>
        <dbReference type="ARBA" id="ARBA00012350"/>
    </source>
</evidence>
<reference evidence="10" key="1">
    <citation type="submission" date="2016-05" db="EMBL/GenBank/DDBJ databases">
        <title>Comparative genomics of biotechnologically important yeasts.</title>
        <authorList>
            <consortium name="DOE Joint Genome Institute"/>
            <person name="Riley R."/>
            <person name="Haridas S."/>
            <person name="Wolfe K.H."/>
            <person name="Lopes M.R."/>
            <person name="Hittinger C.T."/>
            <person name="Goker M."/>
            <person name="Salamov A."/>
            <person name="Wisecaver J."/>
            <person name="Long T.M."/>
            <person name="Aerts A.L."/>
            <person name="Barry K."/>
            <person name="Choi C."/>
            <person name="Clum A."/>
            <person name="Coughlan A.Y."/>
            <person name="Deshpande S."/>
            <person name="Douglass A.P."/>
            <person name="Hanson S.J."/>
            <person name="Klenk H.-P."/>
            <person name="Labutti K."/>
            <person name="Lapidus A."/>
            <person name="Lindquist E."/>
            <person name="Lipzen A."/>
            <person name="Meier-Kolthoff J.P."/>
            <person name="Ohm R.A."/>
            <person name="Otillar R.P."/>
            <person name="Pangilinan J."/>
            <person name="Peng Y."/>
            <person name="Rokas A."/>
            <person name="Rosa C.A."/>
            <person name="Scheuner C."/>
            <person name="Sibirny A.A."/>
            <person name="Slot J.C."/>
            <person name="Stielow J.B."/>
            <person name="Sun H."/>
            <person name="Kurtzman C.P."/>
            <person name="Blackwell M."/>
            <person name="Grigoriev I.V."/>
            <person name="Jeffries T.W."/>
        </authorList>
    </citation>
    <scope>NUCLEOTIDE SEQUENCE [LARGE SCALE GENOMIC DNA]</scope>
    <source>
        <strain evidence="10">NRRL Y-12698</strain>
    </source>
</reference>
<evidence type="ECO:0000256" key="7">
    <source>
        <dbReference type="ARBA" id="ARBA00023295"/>
    </source>
</evidence>
<keyword evidence="8" id="KW-0812">Transmembrane</keyword>
<dbReference type="GO" id="GO:0009272">
    <property type="term" value="P:fungal-type cell wall biogenesis"/>
    <property type="evidence" value="ECO:0007669"/>
    <property type="project" value="TreeGrafter"/>
</dbReference>
<accession>A0A1E3QKU4</accession>
<comment type="catalytic activity">
    <reaction evidence="1">
        <text>Random hydrolysis of (1-&gt;6)-alpha-D-mannosidic linkages in unbranched (1-&gt;6)-mannans.</text>
        <dbReference type="EC" id="3.2.1.101"/>
    </reaction>
</comment>
<dbReference type="GO" id="GO:0008496">
    <property type="term" value="F:mannan endo-1,6-alpha-mannosidase activity"/>
    <property type="evidence" value="ECO:0007669"/>
    <property type="project" value="UniProtKB-EC"/>
</dbReference>
<dbReference type="AlphaFoldDB" id="A0A1E3QKU4"/>